<proteinExistence type="predicted"/>
<protein>
    <submittedName>
        <fullName evidence="1">Uncharacterized protein</fullName>
    </submittedName>
</protein>
<feature type="non-terminal residue" evidence="1">
    <location>
        <position position="49"/>
    </location>
</feature>
<accession>A0A392TT17</accession>
<evidence type="ECO:0000313" key="1">
    <source>
        <dbReference type="EMBL" id="MCI63844.1"/>
    </source>
</evidence>
<dbReference type="AlphaFoldDB" id="A0A392TT17"/>
<keyword evidence="2" id="KW-1185">Reference proteome</keyword>
<reference evidence="1 2" key="1">
    <citation type="journal article" date="2018" name="Front. Plant Sci.">
        <title>Red Clover (Trifolium pratense) and Zigzag Clover (T. medium) - A Picture of Genomic Similarities and Differences.</title>
        <authorList>
            <person name="Dluhosova J."/>
            <person name="Istvanek J."/>
            <person name="Nedelnik J."/>
            <person name="Repkova J."/>
        </authorList>
    </citation>
    <scope>NUCLEOTIDE SEQUENCE [LARGE SCALE GENOMIC DNA]</scope>
    <source>
        <strain evidence="2">cv. 10/8</strain>
        <tissue evidence="1">Leaf</tissue>
    </source>
</reference>
<evidence type="ECO:0000313" key="2">
    <source>
        <dbReference type="Proteomes" id="UP000265520"/>
    </source>
</evidence>
<sequence length="49" mass="5461">MGRDVLEVECTRLSDVVRSGMNLSDKLGELLEEKLLDRVFVVGASLRLV</sequence>
<dbReference type="EMBL" id="LXQA010644623">
    <property type="protein sequence ID" value="MCI63844.1"/>
    <property type="molecule type" value="Genomic_DNA"/>
</dbReference>
<dbReference type="Proteomes" id="UP000265520">
    <property type="component" value="Unassembled WGS sequence"/>
</dbReference>
<comment type="caution">
    <text evidence="1">The sequence shown here is derived from an EMBL/GenBank/DDBJ whole genome shotgun (WGS) entry which is preliminary data.</text>
</comment>
<organism evidence="1 2">
    <name type="scientific">Trifolium medium</name>
    <dbReference type="NCBI Taxonomy" id="97028"/>
    <lineage>
        <taxon>Eukaryota</taxon>
        <taxon>Viridiplantae</taxon>
        <taxon>Streptophyta</taxon>
        <taxon>Embryophyta</taxon>
        <taxon>Tracheophyta</taxon>
        <taxon>Spermatophyta</taxon>
        <taxon>Magnoliopsida</taxon>
        <taxon>eudicotyledons</taxon>
        <taxon>Gunneridae</taxon>
        <taxon>Pentapetalae</taxon>
        <taxon>rosids</taxon>
        <taxon>fabids</taxon>
        <taxon>Fabales</taxon>
        <taxon>Fabaceae</taxon>
        <taxon>Papilionoideae</taxon>
        <taxon>50 kb inversion clade</taxon>
        <taxon>NPAAA clade</taxon>
        <taxon>Hologalegina</taxon>
        <taxon>IRL clade</taxon>
        <taxon>Trifolieae</taxon>
        <taxon>Trifolium</taxon>
    </lineage>
</organism>
<name>A0A392TT17_9FABA</name>